<proteinExistence type="predicted"/>
<comment type="caution">
    <text evidence="2">The sequence shown here is derived from an EMBL/GenBank/DDBJ whole genome shotgun (WGS) entry which is preliminary data.</text>
</comment>
<protein>
    <recommendedName>
        <fullName evidence="4">Type 4 fimbrial biogenesis protein PilX N-terminal domain-containing protein</fullName>
    </recommendedName>
</protein>
<evidence type="ECO:0008006" key="4">
    <source>
        <dbReference type="Google" id="ProtNLM"/>
    </source>
</evidence>
<keyword evidence="1" id="KW-1133">Transmembrane helix</keyword>
<reference evidence="2 3" key="1">
    <citation type="submission" date="2010-11" db="EMBL/GenBank/DDBJ databases">
        <authorList>
            <person name="Durkin A.S."/>
            <person name="Madupu R."/>
            <person name="Torralba M."/>
            <person name="Gillis M."/>
            <person name="Methe B."/>
            <person name="Sutton G."/>
            <person name="Nelson K.E."/>
        </authorList>
    </citation>
    <scope>NUCLEOTIDE SEQUENCE [LARGE SCALE GENOMIC DNA]</scope>
    <source>
        <strain evidence="2 3">UPII 345-E</strain>
    </source>
</reference>
<dbReference type="EMBL" id="AENT01000024">
    <property type="protein sequence ID" value="EFR42476.1"/>
    <property type="molecule type" value="Genomic_DNA"/>
</dbReference>
<keyword evidence="1" id="KW-0472">Membrane</keyword>
<feature type="transmembrane region" description="Helical" evidence="1">
    <location>
        <begin position="7"/>
        <end position="34"/>
    </location>
</feature>
<dbReference type="AlphaFoldDB" id="E4L9N3"/>
<sequence length="131" mass="14882">MNKRKGIISIVTILIFIGLLSIISAISVSALRLYETQSLQETNTKLYYAAESGAEWGLQYVKKYGIFTDKKIIHPDNNKVEVQLTQIKKSADETEATLISKSINEEKERTKQVKITFTLKNKQLIVKDCET</sequence>
<name>E4L9N3_9FIRM</name>
<keyword evidence="1" id="KW-0812">Transmembrane</keyword>
<evidence type="ECO:0000313" key="2">
    <source>
        <dbReference type="EMBL" id="EFR42476.1"/>
    </source>
</evidence>
<dbReference type="RefSeq" id="WP_007554747.1">
    <property type="nucleotide sequence ID" value="NZ_AENT01000024.1"/>
</dbReference>
<evidence type="ECO:0000313" key="3">
    <source>
        <dbReference type="Proteomes" id="UP000004594"/>
    </source>
</evidence>
<accession>E4L9N3</accession>
<evidence type="ECO:0000256" key="1">
    <source>
        <dbReference type="SAM" id="Phobius"/>
    </source>
</evidence>
<gene>
    <name evidence="2" type="ORF">HMPREF9220_0461</name>
</gene>
<organism evidence="2 3">
    <name type="scientific">Dialister micraerophilus UPII 345-E</name>
    <dbReference type="NCBI Taxonomy" id="910314"/>
    <lineage>
        <taxon>Bacteria</taxon>
        <taxon>Bacillati</taxon>
        <taxon>Bacillota</taxon>
        <taxon>Negativicutes</taxon>
        <taxon>Veillonellales</taxon>
        <taxon>Veillonellaceae</taxon>
        <taxon>Dialister</taxon>
    </lineage>
</organism>
<dbReference type="Proteomes" id="UP000004594">
    <property type="component" value="Unassembled WGS sequence"/>
</dbReference>